<dbReference type="SUPFAM" id="SSF51735">
    <property type="entry name" value="NAD(P)-binding Rossmann-fold domains"/>
    <property type="match status" value="1"/>
</dbReference>
<dbReference type="InterPro" id="IPR023027">
    <property type="entry name" value="Mannitol_DH_CS"/>
</dbReference>
<dbReference type="STRING" id="883161.HMPREF9306_00991"/>
<evidence type="ECO:0000256" key="3">
    <source>
        <dbReference type="ARBA" id="ARBA00016219"/>
    </source>
</evidence>
<feature type="domain" description="Mannitol dehydrogenase N-terminal" evidence="7">
    <location>
        <begin position="17"/>
        <end position="271"/>
    </location>
</feature>
<accession>S2W2S3</accession>
<dbReference type="GO" id="GO:0008926">
    <property type="term" value="F:mannitol-1-phosphate 5-dehydrogenase activity"/>
    <property type="evidence" value="ECO:0007669"/>
    <property type="project" value="UniProtKB-EC"/>
</dbReference>
<dbReference type="GO" id="GO:0019594">
    <property type="term" value="P:mannitol metabolic process"/>
    <property type="evidence" value="ECO:0007669"/>
    <property type="project" value="InterPro"/>
</dbReference>
<dbReference type="Pfam" id="PF01232">
    <property type="entry name" value="Mannitol_dh"/>
    <property type="match status" value="1"/>
</dbReference>
<gene>
    <name evidence="9" type="ORF">HMPREF9306_00991</name>
</gene>
<keyword evidence="4" id="KW-0560">Oxidoreductase</keyword>
<sequence>MSKLNRKEHGRPAAPTRIIHLGIGNFTRAHQAWYTEHAEDADEWGIAGFAGRTTLEPRESPRDDALDAQEGLYQLCIQNPDGDKVEVMSSVSHTYRSHEHEAWTKLFADPKVAIVTSTITEAGYCRDNEGNLDLNDELVKKDIELLKCGDLESPVFTGPGKFIRGLLARRNADAGPITFVPCDNIPENGEMAERIIRQAAEQVDPSLLEWIDQKVGFVTTMVDRITPRATDEDRDRVAEETGIRDEGLVVTEPFAEWVLAGEFKAGRPKWETMGAKFVDDVVPHEMRKLFLLNGSHSLMAYAASILGHETVYDAICDERVRGWVEEWWDNAATQLPLPQKEIQDYRNALIERYKNPRIKHLLAQIANDGTQKLPIRIVPTIQGLIKDGTVATGATRAVAAWVLHLRGIGAPIGDAGADELKPLVSGELDEAVENVCKWLKIDDERIVDAVLEQAEELESLKA</sequence>
<comment type="similarity">
    <text evidence="1">Belongs to the mannitol dehydrogenase family.</text>
</comment>
<feature type="domain" description="Mannitol dehydrogenase C-terminal" evidence="8">
    <location>
        <begin position="280"/>
        <end position="412"/>
    </location>
</feature>
<protein>
    <recommendedName>
        <fullName evidence="3">Mannitol-1-phosphate 5-dehydrogenase</fullName>
        <ecNumber evidence="2">1.1.1.17</ecNumber>
    </recommendedName>
</protein>
<comment type="catalytic activity">
    <reaction evidence="6">
        <text>D-mannitol 1-phosphate + NAD(+) = beta-D-fructose 6-phosphate + NADH + H(+)</text>
        <dbReference type="Rhea" id="RHEA:19661"/>
        <dbReference type="ChEBI" id="CHEBI:15378"/>
        <dbReference type="ChEBI" id="CHEBI:57540"/>
        <dbReference type="ChEBI" id="CHEBI:57634"/>
        <dbReference type="ChEBI" id="CHEBI:57945"/>
        <dbReference type="ChEBI" id="CHEBI:61381"/>
        <dbReference type="EC" id="1.1.1.17"/>
    </reaction>
</comment>
<dbReference type="PATRIC" id="fig|883161.3.peg.989"/>
<dbReference type="InterPro" id="IPR013328">
    <property type="entry name" value="6PGD_dom2"/>
</dbReference>
<dbReference type="PRINTS" id="PR00084">
    <property type="entry name" value="MTLDHDRGNASE"/>
</dbReference>
<keyword evidence="10" id="KW-1185">Reference proteome</keyword>
<dbReference type="InterPro" id="IPR008927">
    <property type="entry name" value="6-PGluconate_DH-like_C_sf"/>
</dbReference>
<keyword evidence="5" id="KW-0520">NAD</keyword>
<dbReference type="AlphaFoldDB" id="S2W2S3"/>
<dbReference type="RefSeq" id="WP_016455825.1">
    <property type="nucleotide sequence ID" value="NZ_KE150269.1"/>
</dbReference>
<dbReference type="PROSITE" id="PS00974">
    <property type="entry name" value="MANNITOL_DHGENASE"/>
    <property type="match status" value="1"/>
</dbReference>
<dbReference type="EC" id="1.1.1.17" evidence="2"/>
<dbReference type="HOGENOM" id="CLU_027324_0_1_11"/>
<evidence type="ECO:0000313" key="10">
    <source>
        <dbReference type="Proteomes" id="UP000014417"/>
    </source>
</evidence>
<dbReference type="EMBL" id="AGZR01000005">
    <property type="protein sequence ID" value="EPD33451.1"/>
    <property type="molecule type" value="Genomic_DNA"/>
</dbReference>
<evidence type="ECO:0000256" key="1">
    <source>
        <dbReference type="ARBA" id="ARBA00006541"/>
    </source>
</evidence>
<dbReference type="Pfam" id="PF08125">
    <property type="entry name" value="Mannitol_dh_C"/>
    <property type="match status" value="1"/>
</dbReference>
<dbReference type="InterPro" id="IPR050988">
    <property type="entry name" value="Mannitol_DH/Oxidoreductase"/>
</dbReference>
<dbReference type="SUPFAM" id="SSF48179">
    <property type="entry name" value="6-phosphogluconate dehydrogenase C-terminal domain-like"/>
    <property type="match status" value="1"/>
</dbReference>
<evidence type="ECO:0000256" key="4">
    <source>
        <dbReference type="ARBA" id="ARBA00023002"/>
    </source>
</evidence>
<dbReference type="InterPro" id="IPR013118">
    <property type="entry name" value="Mannitol_DH_C"/>
</dbReference>
<proteinExistence type="inferred from homology"/>
<dbReference type="PANTHER" id="PTHR43362:SF1">
    <property type="entry name" value="MANNITOL DEHYDROGENASE 2-RELATED"/>
    <property type="match status" value="1"/>
</dbReference>
<dbReference type="Gene3D" id="3.40.50.720">
    <property type="entry name" value="NAD(P)-binding Rossmann-like Domain"/>
    <property type="match status" value="1"/>
</dbReference>
<dbReference type="PANTHER" id="PTHR43362">
    <property type="entry name" value="MANNITOL DEHYDROGENASE DSF1-RELATED"/>
    <property type="match status" value="1"/>
</dbReference>
<dbReference type="OrthoDB" id="271711at2"/>
<evidence type="ECO:0000256" key="6">
    <source>
        <dbReference type="ARBA" id="ARBA00048615"/>
    </source>
</evidence>
<dbReference type="Proteomes" id="UP000014417">
    <property type="component" value="Unassembled WGS sequence"/>
</dbReference>
<dbReference type="InterPro" id="IPR000669">
    <property type="entry name" value="Mannitol_DH"/>
</dbReference>
<comment type="caution">
    <text evidence="9">The sequence shown here is derived from an EMBL/GenBank/DDBJ whole genome shotgun (WGS) entry which is preliminary data.</text>
</comment>
<evidence type="ECO:0000313" key="9">
    <source>
        <dbReference type="EMBL" id="EPD33451.1"/>
    </source>
</evidence>
<evidence type="ECO:0000259" key="7">
    <source>
        <dbReference type="Pfam" id="PF01232"/>
    </source>
</evidence>
<dbReference type="Gene3D" id="1.10.1040.10">
    <property type="entry name" value="N-(1-d-carboxylethyl)-l-norvaline Dehydrogenase, domain 2"/>
    <property type="match status" value="1"/>
</dbReference>
<evidence type="ECO:0000259" key="8">
    <source>
        <dbReference type="Pfam" id="PF08125"/>
    </source>
</evidence>
<dbReference type="InterPro" id="IPR013131">
    <property type="entry name" value="Mannitol_DH_N"/>
</dbReference>
<organism evidence="9 10">
    <name type="scientific">Propionimicrobium lymphophilum ACS-093-V-SCH5</name>
    <dbReference type="NCBI Taxonomy" id="883161"/>
    <lineage>
        <taxon>Bacteria</taxon>
        <taxon>Bacillati</taxon>
        <taxon>Actinomycetota</taxon>
        <taxon>Actinomycetes</taxon>
        <taxon>Propionibacteriales</taxon>
        <taxon>Propionibacteriaceae</taxon>
        <taxon>Propionimicrobium</taxon>
    </lineage>
</organism>
<dbReference type="InterPro" id="IPR036291">
    <property type="entry name" value="NAD(P)-bd_dom_sf"/>
</dbReference>
<reference evidence="9 10" key="1">
    <citation type="submission" date="2013-04" db="EMBL/GenBank/DDBJ databases">
        <title>The Genome Sequence of Propionimicrobium lymphophilum ACS-093-V-SCH5.</title>
        <authorList>
            <consortium name="The Broad Institute Genomics Platform"/>
            <person name="Earl A."/>
            <person name="Ward D."/>
            <person name="Feldgarden M."/>
            <person name="Gevers D."/>
            <person name="Saerens B."/>
            <person name="Vaneechoutte M."/>
            <person name="Walker B."/>
            <person name="Young S."/>
            <person name="Zeng Q."/>
            <person name="Gargeya S."/>
            <person name="Fitzgerald M."/>
            <person name="Haas B."/>
            <person name="Abouelleil A."/>
            <person name="Allen A.W."/>
            <person name="Alvarado L."/>
            <person name="Arachchi H.M."/>
            <person name="Berlin A.M."/>
            <person name="Chapman S.B."/>
            <person name="Gainer-Dewar J."/>
            <person name="Goldberg J."/>
            <person name="Griggs A."/>
            <person name="Gujja S."/>
            <person name="Hansen M."/>
            <person name="Howarth C."/>
            <person name="Imamovic A."/>
            <person name="Ireland A."/>
            <person name="Larimer J."/>
            <person name="McCowan C."/>
            <person name="Murphy C."/>
            <person name="Pearson M."/>
            <person name="Poon T.W."/>
            <person name="Priest M."/>
            <person name="Roberts A."/>
            <person name="Saif S."/>
            <person name="Shea T."/>
            <person name="Sisk P."/>
            <person name="Sykes S."/>
            <person name="Wortman J."/>
            <person name="Nusbaum C."/>
            <person name="Birren B."/>
        </authorList>
    </citation>
    <scope>NUCLEOTIDE SEQUENCE [LARGE SCALE GENOMIC DNA]</scope>
    <source>
        <strain evidence="9 10">ACS-093-V-SCH5</strain>
    </source>
</reference>
<evidence type="ECO:0000256" key="2">
    <source>
        <dbReference type="ARBA" id="ARBA00012939"/>
    </source>
</evidence>
<name>S2W2S3_9ACTN</name>
<evidence type="ECO:0000256" key="5">
    <source>
        <dbReference type="ARBA" id="ARBA00023027"/>
    </source>
</evidence>